<keyword evidence="2" id="KW-1185">Reference proteome</keyword>
<protein>
    <submittedName>
        <fullName evidence="1">Uncharacterized protein</fullName>
    </submittedName>
</protein>
<name>A0A2I0KNK5_PUNGR</name>
<comment type="caution">
    <text evidence="1">The sequence shown here is derived from an EMBL/GenBank/DDBJ whole genome shotgun (WGS) entry which is preliminary data.</text>
</comment>
<evidence type="ECO:0000313" key="1">
    <source>
        <dbReference type="EMBL" id="PKI70071.1"/>
    </source>
</evidence>
<proteinExistence type="predicted"/>
<dbReference type="AlphaFoldDB" id="A0A2I0KNK5"/>
<organism evidence="1 2">
    <name type="scientific">Punica granatum</name>
    <name type="common">Pomegranate</name>
    <dbReference type="NCBI Taxonomy" id="22663"/>
    <lineage>
        <taxon>Eukaryota</taxon>
        <taxon>Viridiplantae</taxon>
        <taxon>Streptophyta</taxon>
        <taxon>Embryophyta</taxon>
        <taxon>Tracheophyta</taxon>
        <taxon>Spermatophyta</taxon>
        <taxon>Magnoliopsida</taxon>
        <taxon>eudicotyledons</taxon>
        <taxon>Gunneridae</taxon>
        <taxon>Pentapetalae</taxon>
        <taxon>rosids</taxon>
        <taxon>malvids</taxon>
        <taxon>Myrtales</taxon>
        <taxon>Lythraceae</taxon>
        <taxon>Punica</taxon>
    </lineage>
</organism>
<sequence length="298" mass="33073">MGLGRAERSPRGVFDPAGSIFLSLEFARTKGSKDSTSECVAFCLRQGVVSADLIFFGLGFVLCPVYLLETPRLFITWSLWCILPYFVRVGLSWRFGSWIFGSRTSMLLVLTNFTNDFPYRLKRRTRFALRVQVIEVAPTRVLDASVSDALCDLCSRLCLVAPVEGAPRRIGALEVAGCALLRGPCLLLTEMVSWRVLVKDDKDDDVLGDYTVEYVVRNARWTHEKVPSSSARPMGCRALGTLNSENPVIVTLERLDCDWGPHSCTFPDCGLACAVVLVKTRGAGSYGDMRVKQARKNQ</sequence>
<dbReference type="EMBL" id="PGOL01000475">
    <property type="protein sequence ID" value="PKI70071.1"/>
    <property type="molecule type" value="Genomic_DNA"/>
</dbReference>
<evidence type="ECO:0000313" key="2">
    <source>
        <dbReference type="Proteomes" id="UP000233551"/>
    </source>
</evidence>
<reference evidence="1 2" key="1">
    <citation type="submission" date="2017-11" db="EMBL/GenBank/DDBJ databases">
        <title>De-novo sequencing of pomegranate (Punica granatum L.) genome.</title>
        <authorList>
            <person name="Akparov Z."/>
            <person name="Amiraslanov A."/>
            <person name="Hajiyeva S."/>
            <person name="Abbasov M."/>
            <person name="Kaur K."/>
            <person name="Hamwieh A."/>
            <person name="Solovyev V."/>
            <person name="Salamov A."/>
            <person name="Braich B."/>
            <person name="Kosarev P."/>
            <person name="Mahmoud A."/>
            <person name="Hajiyev E."/>
            <person name="Babayeva S."/>
            <person name="Izzatullayeva V."/>
            <person name="Mammadov A."/>
            <person name="Mammadov A."/>
            <person name="Sharifova S."/>
            <person name="Ojaghi J."/>
            <person name="Eynullazada K."/>
            <person name="Bayramov B."/>
            <person name="Abdulazimova A."/>
            <person name="Shahmuradov I."/>
        </authorList>
    </citation>
    <scope>NUCLEOTIDE SEQUENCE [LARGE SCALE GENOMIC DNA]</scope>
    <source>
        <strain evidence="2">cv. AG2017</strain>
        <tissue evidence="1">Leaf</tissue>
    </source>
</reference>
<accession>A0A2I0KNK5</accession>
<dbReference type="Proteomes" id="UP000233551">
    <property type="component" value="Unassembled WGS sequence"/>
</dbReference>
<gene>
    <name evidence="1" type="ORF">CRG98_009534</name>
</gene>